<evidence type="ECO:0008006" key="4">
    <source>
        <dbReference type="Google" id="ProtNLM"/>
    </source>
</evidence>
<gene>
    <name evidence="2" type="ORF">GVO57_07510</name>
</gene>
<evidence type="ECO:0000313" key="3">
    <source>
        <dbReference type="Proteomes" id="UP000464468"/>
    </source>
</evidence>
<protein>
    <recommendedName>
        <fullName evidence="4">Lipoprotein</fullName>
    </recommendedName>
</protein>
<feature type="chain" id="PRO_5031169832" description="Lipoprotein" evidence="1">
    <location>
        <begin position="19"/>
        <end position="116"/>
    </location>
</feature>
<organism evidence="2 3">
    <name type="scientific">Sphingomonas changnyeongensis</name>
    <dbReference type="NCBI Taxonomy" id="2698679"/>
    <lineage>
        <taxon>Bacteria</taxon>
        <taxon>Pseudomonadati</taxon>
        <taxon>Pseudomonadota</taxon>
        <taxon>Alphaproteobacteria</taxon>
        <taxon>Sphingomonadales</taxon>
        <taxon>Sphingomonadaceae</taxon>
        <taxon>Sphingomonas</taxon>
    </lineage>
</organism>
<dbReference type="KEGG" id="schy:GVO57_07510"/>
<dbReference type="AlphaFoldDB" id="A0A7Z2NVY9"/>
<keyword evidence="3" id="KW-1185">Reference proteome</keyword>
<dbReference type="RefSeq" id="WP_160592639.1">
    <property type="nucleotide sequence ID" value="NZ_CP047895.1"/>
</dbReference>
<name>A0A7Z2NVY9_9SPHN</name>
<keyword evidence="1" id="KW-0732">Signal</keyword>
<reference evidence="2 3" key="1">
    <citation type="submission" date="2020-01" db="EMBL/GenBank/DDBJ databases">
        <title>Sphingomonas sp. C33 whole genome sequece.</title>
        <authorList>
            <person name="Park C."/>
        </authorList>
    </citation>
    <scope>NUCLEOTIDE SEQUENCE [LARGE SCALE GENOMIC DNA]</scope>
    <source>
        <strain evidence="2 3">C33</strain>
    </source>
</reference>
<feature type="signal peptide" evidence="1">
    <location>
        <begin position="1"/>
        <end position="18"/>
    </location>
</feature>
<evidence type="ECO:0000313" key="2">
    <source>
        <dbReference type="EMBL" id="QHL90712.1"/>
    </source>
</evidence>
<proteinExistence type="predicted"/>
<evidence type="ECO:0000256" key="1">
    <source>
        <dbReference type="SAM" id="SignalP"/>
    </source>
</evidence>
<accession>A0A7Z2NVY9</accession>
<dbReference type="EMBL" id="CP047895">
    <property type="protein sequence ID" value="QHL90712.1"/>
    <property type="molecule type" value="Genomic_DNA"/>
</dbReference>
<dbReference type="Proteomes" id="UP000464468">
    <property type="component" value="Chromosome"/>
</dbReference>
<sequence>MIRSSIILSLALICSACAAVQHRPPVWSSEAKASSAIAVERAYQTAALSIVAAAEAGKLSDAELIRAQGLDRAIYAQLQRARQLIDASDAQGADALALAEHLCAALQAMAKAAHAR</sequence>